<evidence type="ECO:0000313" key="1">
    <source>
        <dbReference type="EMBL" id="WDE97368.1"/>
    </source>
</evidence>
<dbReference type="Proteomes" id="UP001214250">
    <property type="component" value="Chromosome 1"/>
</dbReference>
<evidence type="ECO:0000313" key="2">
    <source>
        <dbReference type="Proteomes" id="UP001214250"/>
    </source>
</evidence>
<dbReference type="RefSeq" id="WP_274151708.1">
    <property type="nucleotide sequence ID" value="NZ_CP117811.1"/>
</dbReference>
<keyword evidence="2" id="KW-1185">Reference proteome</keyword>
<accession>A0ABY7VT43</accession>
<name>A0ABY7VT43_9BACT</name>
<reference evidence="1 2" key="1">
    <citation type="submission" date="2023-02" db="EMBL/GenBank/DDBJ databases">
        <title>Genome sequence of Lentisphaera profundi SAORIC-696.</title>
        <authorList>
            <person name="Kim e."/>
            <person name="Cho J.-C."/>
            <person name="Choi A."/>
            <person name="Kang I."/>
        </authorList>
    </citation>
    <scope>NUCLEOTIDE SEQUENCE [LARGE SCALE GENOMIC DNA]</scope>
    <source>
        <strain evidence="1 2">SAORIC-696</strain>
    </source>
</reference>
<sequence length="46" mass="5072">MGEHKQGKFNVLYQPVLLPKPKDSMSFTSIKALGLALDNIQPATDE</sequence>
<gene>
    <name evidence="1" type="ORF">PQO03_05305</name>
</gene>
<organism evidence="1 2">
    <name type="scientific">Lentisphaera profundi</name>
    <dbReference type="NCBI Taxonomy" id="1658616"/>
    <lineage>
        <taxon>Bacteria</taxon>
        <taxon>Pseudomonadati</taxon>
        <taxon>Lentisphaerota</taxon>
        <taxon>Lentisphaeria</taxon>
        <taxon>Lentisphaerales</taxon>
        <taxon>Lentisphaeraceae</taxon>
        <taxon>Lentisphaera</taxon>
    </lineage>
</organism>
<protein>
    <submittedName>
        <fullName evidence="1">Uncharacterized protein</fullName>
    </submittedName>
</protein>
<proteinExistence type="predicted"/>
<dbReference type="EMBL" id="CP117811">
    <property type="protein sequence ID" value="WDE97368.1"/>
    <property type="molecule type" value="Genomic_DNA"/>
</dbReference>